<protein>
    <submittedName>
        <fullName evidence="1">Uncharacterized protein</fullName>
    </submittedName>
</protein>
<name>A0ABR7MQT3_9FIRM</name>
<dbReference type="RefSeq" id="WP_249302106.1">
    <property type="nucleotide sequence ID" value="NZ_JACRSW010000001.1"/>
</dbReference>
<sequence>MSKHKIPCIRCLLRDLDQKAALKQVTAYRERLPVQQRANKELFEERLSICRDCKWLRLGVCQKSGYYVEASAYDKTKHCPLGTKIW</sequence>
<keyword evidence="2" id="KW-1185">Reference proteome</keyword>
<accession>A0ABR7MQT3</accession>
<gene>
    <name evidence="1" type="ORF">H8700_00275</name>
</gene>
<dbReference type="EMBL" id="JACRSW010000001">
    <property type="protein sequence ID" value="MBC8556157.1"/>
    <property type="molecule type" value="Genomic_DNA"/>
</dbReference>
<evidence type="ECO:0000313" key="1">
    <source>
        <dbReference type="EMBL" id="MBC8556157.1"/>
    </source>
</evidence>
<evidence type="ECO:0000313" key="2">
    <source>
        <dbReference type="Proteomes" id="UP000637513"/>
    </source>
</evidence>
<comment type="caution">
    <text evidence="1">The sequence shown here is derived from an EMBL/GenBank/DDBJ whole genome shotgun (WGS) entry which is preliminary data.</text>
</comment>
<dbReference type="Proteomes" id="UP000637513">
    <property type="component" value="Unassembled WGS sequence"/>
</dbReference>
<reference evidence="1 2" key="1">
    <citation type="submission" date="2020-08" db="EMBL/GenBank/DDBJ databases">
        <title>Genome public.</title>
        <authorList>
            <person name="Liu C."/>
            <person name="Sun Q."/>
        </authorList>
    </citation>
    <scope>NUCLEOTIDE SEQUENCE [LARGE SCALE GENOMIC DNA]</scope>
    <source>
        <strain evidence="1 2">BX3</strain>
    </source>
</reference>
<proteinExistence type="predicted"/>
<organism evidence="1 2">
    <name type="scientific">Jutongia hominis</name>
    <dbReference type="NCBI Taxonomy" id="2763664"/>
    <lineage>
        <taxon>Bacteria</taxon>
        <taxon>Bacillati</taxon>
        <taxon>Bacillota</taxon>
        <taxon>Clostridia</taxon>
        <taxon>Lachnospirales</taxon>
        <taxon>Lachnospiraceae</taxon>
        <taxon>Jutongia</taxon>
    </lineage>
</organism>
<dbReference type="InterPro" id="IPR046169">
    <property type="entry name" value="DUF6171"/>
</dbReference>
<dbReference type="Pfam" id="PF19668">
    <property type="entry name" value="DUF6171"/>
    <property type="match status" value="1"/>
</dbReference>